<comment type="caution">
    <text evidence="5">The sequence shown here is derived from an EMBL/GenBank/DDBJ whole genome shotgun (WGS) entry which is preliminary data.</text>
</comment>
<gene>
    <name evidence="5" type="ORF">COLO4_05136</name>
</gene>
<evidence type="ECO:0000313" key="6">
    <source>
        <dbReference type="Proteomes" id="UP000187203"/>
    </source>
</evidence>
<proteinExistence type="predicted"/>
<evidence type="ECO:0000256" key="3">
    <source>
        <dbReference type="ARBA" id="ARBA00023136"/>
    </source>
</evidence>
<keyword evidence="2 4" id="KW-1133">Transmembrane helix</keyword>
<dbReference type="PANTHER" id="PTHR31218">
    <property type="entry name" value="WAT1-RELATED PROTEIN"/>
    <property type="match status" value="1"/>
</dbReference>
<evidence type="ECO:0000256" key="4">
    <source>
        <dbReference type="SAM" id="Phobius"/>
    </source>
</evidence>
<evidence type="ECO:0008006" key="7">
    <source>
        <dbReference type="Google" id="ProtNLM"/>
    </source>
</evidence>
<keyword evidence="1 4" id="KW-0812">Transmembrane</keyword>
<dbReference type="GO" id="GO:0022857">
    <property type="term" value="F:transmembrane transporter activity"/>
    <property type="evidence" value="ECO:0007669"/>
    <property type="project" value="InterPro"/>
</dbReference>
<protein>
    <recommendedName>
        <fullName evidence="7">WAT1-related protein</fullName>
    </recommendedName>
</protein>
<keyword evidence="6" id="KW-1185">Reference proteome</keyword>
<feature type="transmembrane region" description="Helical" evidence="4">
    <location>
        <begin position="41"/>
        <end position="59"/>
    </location>
</feature>
<feature type="transmembrane region" description="Helical" evidence="4">
    <location>
        <begin position="12"/>
        <end position="35"/>
    </location>
</feature>
<accession>A0A1R3KRW5</accession>
<dbReference type="Proteomes" id="UP000187203">
    <property type="component" value="Unassembled WGS sequence"/>
</dbReference>
<keyword evidence="3 4" id="KW-0472">Membrane</keyword>
<evidence type="ECO:0000313" key="5">
    <source>
        <dbReference type="EMBL" id="OMP09789.1"/>
    </source>
</evidence>
<dbReference type="GO" id="GO:0016020">
    <property type="term" value="C:membrane"/>
    <property type="evidence" value="ECO:0007669"/>
    <property type="project" value="InterPro"/>
</dbReference>
<dbReference type="InterPro" id="IPR030184">
    <property type="entry name" value="WAT1-related"/>
</dbReference>
<dbReference type="EMBL" id="AWUE01012201">
    <property type="protein sequence ID" value="OMP09789.1"/>
    <property type="molecule type" value="Genomic_DNA"/>
</dbReference>
<reference evidence="6" key="1">
    <citation type="submission" date="2013-09" db="EMBL/GenBank/DDBJ databases">
        <title>Corchorus olitorius genome sequencing.</title>
        <authorList>
            <person name="Alam M."/>
            <person name="Haque M.S."/>
            <person name="Islam M.S."/>
            <person name="Emdad E.M."/>
            <person name="Islam M.M."/>
            <person name="Ahmed B."/>
            <person name="Halim A."/>
            <person name="Hossen Q.M.M."/>
            <person name="Hossain M.Z."/>
            <person name="Ahmed R."/>
            <person name="Khan M.M."/>
            <person name="Islam R."/>
            <person name="Rashid M.M."/>
            <person name="Khan S.A."/>
            <person name="Rahman M.S."/>
            <person name="Alam M."/>
            <person name="Yahiya A.S."/>
            <person name="Khan M.S."/>
            <person name="Azam M.S."/>
            <person name="Haque T."/>
            <person name="Lashkar M.Z.H."/>
            <person name="Akhand A.I."/>
            <person name="Morshed G."/>
            <person name="Roy S."/>
            <person name="Uddin K.S."/>
            <person name="Rabeya T."/>
            <person name="Hossain A.S."/>
            <person name="Chowdhury A."/>
            <person name="Snigdha A.R."/>
            <person name="Mortoza M.S."/>
            <person name="Matin S.A."/>
            <person name="Hoque S.M.E."/>
            <person name="Islam M.K."/>
            <person name="Roy D.K."/>
            <person name="Haider R."/>
            <person name="Moosa M.M."/>
            <person name="Elias S.M."/>
            <person name="Hasan A.M."/>
            <person name="Jahan S."/>
            <person name="Shafiuddin M."/>
            <person name="Mahmood N."/>
            <person name="Shommy N.S."/>
        </authorList>
    </citation>
    <scope>NUCLEOTIDE SEQUENCE [LARGE SCALE GENOMIC DNA]</scope>
    <source>
        <strain evidence="6">cv. O-4</strain>
    </source>
</reference>
<dbReference type="AlphaFoldDB" id="A0A1R3KRW5"/>
<dbReference type="OrthoDB" id="1728340at2759"/>
<name>A0A1R3KRW5_9ROSI</name>
<feature type="transmembrane region" description="Helical" evidence="4">
    <location>
        <begin position="90"/>
        <end position="111"/>
    </location>
</feature>
<evidence type="ECO:0000256" key="2">
    <source>
        <dbReference type="ARBA" id="ARBA00022989"/>
    </source>
</evidence>
<dbReference type="STRING" id="93759.A0A1R3KRW5"/>
<sequence>MGGWEDNKLVMAMVGVQLCYAGATLFTKAAILQGLSPRVLVVYRQALATLAVAPIAYISRDNQSEYILCYVGLDLATSSVASATPNLVPAITFLLASIFVGIIVGLYIVLWGKAEDLQVIRNETDGITK</sequence>
<evidence type="ECO:0000256" key="1">
    <source>
        <dbReference type="ARBA" id="ARBA00022692"/>
    </source>
</evidence>
<organism evidence="5 6">
    <name type="scientific">Corchorus olitorius</name>
    <dbReference type="NCBI Taxonomy" id="93759"/>
    <lineage>
        <taxon>Eukaryota</taxon>
        <taxon>Viridiplantae</taxon>
        <taxon>Streptophyta</taxon>
        <taxon>Embryophyta</taxon>
        <taxon>Tracheophyta</taxon>
        <taxon>Spermatophyta</taxon>
        <taxon>Magnoliopsida</taxon>
        <taxon>eudicotyledons</taxon>
        <taxon>Gunneridae</taxon>
        <taxon>Pentapetalae</taxon>
        <taxon>rosids</taxon>
        <taxon>malvids</taxon>
        <taxon>Malvales</taxon>
        <taxon>Malvaceae</taxon>
        <taxon>Grewioideae</taxon>
        <taxon>Apeibeae</taxon>
        <taxon>Corchorus</taxon>
    </lineage>
</organism>